<feature type="compositionally biased region" description="Polar residues" evidence="3">
    <location>
        <begin position="792"/>
        <end position="803"/>
    </location>
</feature>
<proteinExistence type="inferred from homology"/>
<dbReference type="EMBL" id="CAJFCJ010000007">
    <property type="protein sequence ID" value="CAD5117101.1"/>
    <property type="molecule type" value="Genomic_DNA"/>
</dbReference>
<dbReference type="AlphaFoldDB" id="A0A7I8VLD6"/>
<keyword evidence="2" id="KW-0131">Cell cycle</keyword>
<evidence type="ECO:0000313" key="4">
    <source>
        <dbReference type="EMBL" id="CAD5117101.1"/>
    </source>
</evidence>
<organism evidence="4 5">
    <name type="scientific">Dimorphilus gyrociliatus</name>
    <dbReference type="NCBI Taxonomy" id="2664684"/>
    <lineage>
        <taxon>Eukaryota</taxon>
        <taxon>Metazoa</taxon>
        <taxon>Spiralia</taxon>
        <taxon>Lophotrochozoa</taxon>
        <taxon>Annelida</taxon>
        <taxon>Polychaeta</taxon>
        <taxon>Polychaeta incertae sedis</taxon>
        <taxon>Dinophilidae</taxon>
        <taxon>Dimorphilus</taxon>
    </lineage>
</organism>
<dbReference type="GO" id="GO:0019903">
    <property type="term" value="F:protein phosphatase binding"/>
    <property type="evidence" value="ECO:0007669"/>
    <property type="project" value="InterPro"/>
</dbReference>
<dbReference type="Proteomes" id="UP000549394">
    <property type="component" value="Unassembled WGS sequence"/>
</dbReference>
<accession>A0A7I8VLD6</accession>
<dbReference type="GO" id="GO:0005829">
    <property type="term" value="C:cytosol"/>
    <property type="evidence" value="ECO:0007669"/>
    <property type="project" value="TreeGrafter"/>
</dbReference>
<comment type="similarity">
    <text evidence="1">Belongs to the SAPS family.</text>
</comment>
<evidence type="ECO:0000313" key="5">
    <source>
        <dbReference type="Proteomes" id="UP000549394"/>
    </source>
</evidence>
<dbReference type="GO" id="GO:0005634">
    <property type="term" value="C:nucleus"/>
    <property type="evidence" value="ECO:0007669"/>
    <property type="project" value="TreeGrafter"/>
</dbReference>
<gene>
    <name evidence="4" type="ORF">DGYR_LOCUS5665</name>
</gene>
<dbReference type="PANTHER" id="PTHR12634">
    <property type="entry name" value="SIT4 YEAST -ASSOCIATING PROTEIN-RELATED"/>
    <property type="match status" value="1"/>
</dbReference>
<evidence type="ECO:0000256" key="1">
    <source>
        <dbReference type="ARBA" id="ARBA00006180"/>
    </source>
</evidence>
<dbReference type="OrthoDB" id="295029at2759"/>
<feature type="compositionally biased region" description="Basic and acidic residues" evidence="3">
    <location>
        <begin position="538"/>
        <end position="550"/>
    </location>
</feature>
<dbReference type="PANTHER" id="PTHR12634:SF8">
    <property type="entry name" value="FIERY MOUNTAIN, ISOFORM D"/>
    <property type="match status" value="1"/>
</dbReference>
<comment type="caution">
    <text evidence="4">The sequence shown here is derived from an EMBL/GenBank/DDBJ whole genome shotgun (WGS) entry which is preliminary data.</text>
</comment>
<protein>
    <submittedName>
        <fullName evidence="4">DgyrCDS5909</fullName>
    </submittedName>
</protein>
<dbReference type="InterPro" id="IPR007587">
    <property type="entry name" value="SAPS"/>
</dbReference>
<dbReference type="Pfam" id="PF04499">
    <property type="entry name" value="SAPS"/>
    <property type="match status" value="2"/>
</dbReference>
<evidence type="ECO:0000256" key="2">
    <source>
        <dbReference type="ARBA" id="ARBA00023306"/>
    </source>
</evidence>
<sequence>MFWRFTLPSKIDSLLEKEEICLMELLDEDDVLQECKGQNQRLLEFLTQDESMNKLVDLIVMQPDDETDERRRYKFPNTACELLTSDVAQITNMLVDGDIYLERLYKFLNTNDSLNPLLASFVGRVFCLLITRKSESTLNFVKSKLNFMDLLLKHLETSAICELLTQFITCSSSFAASNSFPDIGEDCVKQCRSWLIDLNLIEKLVNLIHPDYSCYIHANASGVIMEIIKLHREFLSAKLKGDEVSDEDDLIAKQAESSACINKLLHNMLSWRRNVDTTSTPDEEERRNSALVHGFSILLTLVDPKACAPSNSGPIMNDQIMSGLPGEIISNSTDNGRSADDILTFDVTESVEGIVQHLPDIHQLLLNPPKQHYSTMNTTIGLLDPPLGQIRLAVVRLLATILERAPSEKINEKLVELKTQQVLLELFFHYTWNNLLHTQVEKCIAAILNATQGLTEGTGTFKLVEQLFSSNQCSLVSKILWAFEMDARREVNTRRAGYMGHLTKIANHVTTVSHNLGAARVNGGDSLNGTDVDSVPETPRDPKPTEEKSELSISTGSDEKAFWSDWIDQSAREDWDKFVTGTLESVNTKNIITPVRQGNMGLPSSSEDGDDDFKQVNFPSDTGLQQAFSDYQLQQMTSNFVDNFGFEQSDFAKTGQKPESMYTENVNSIDFGSVEDCSPQSSRTLFDKIVNKKMNIIDDEDDDDDKNAWNHVEEVEVRAAPHALSATLCHSSDEEDDCDEKRPKKSSSSDSSEDLDSPQVIRHTEIMDVEKEETFTKATDMDTTPWKDDACQSPSEDSSNWANFDSIEESNNEKKEGWADFRKISDVPMENADLKVETARVSAYVLSEDSERNDEVKEKENPQGLILQDVEQGDDLSANFDFLSNSGLMKYEEAAEQASTAENAPCNGSAT</sequence>
<feature type="compositionally biased region" description="Basic and acidic residues" evidence="3">
    <location>
        <begin position="762"/>
        <end position="775"/>
    </location>
</feature>
<dbReference type="GO" id="GO:0019888">
    <property type="term" value="F:protein phosphatase regulator activity"/>
    <property type="evidence" value="ECO:0007669"/>
    <property type="project" value="TreeGrafter"/>
</dbReference>
<evidence type="ECO:0000256" key="3">
    <source>
        <dbReference type="SAM" id="MobiDB-lite"/>
    </source>
</evidence>
<feature type="region of interest" description="Disordered" evidence="3">
    <location>
        <begin position="729"/>
        <end position="815"/>
    </location>
</feature>
<keyword evidence="5" id="KW-1185">Reference proteome</keyword>
<feature type="region of interest" description="Disordered" evidence="3">
    <location>
        <begin position="518"/>
        <end position="556"/>
    </location>
</feature>
<reference evidence="4 5" key="1">
    <citation type="submission" date="2020-08" db="EMBL/GenBank/DDBJ databases">
        <authorList>
            <person name="Hejnol A."/>
        </authorList>
    </citation>
    <scope>NUCLEOTIDE SEQUENCE [LARGE SCALE GENOMIC DNA]</scope>
</reference>
<name>A0A7I8VLD6_9ANNE</name>